<dbReference type="PANTHER" id="PTHR11113:SF2">
    <property type="entry name" value="ADENINE DEAMINASE"/>
    <property type="match status" value="1"/>
</dbReference>
<dbReference type="PANTHER" id="PTHR11113">
    <property type="entry name" value="N-ACETYLGLUCOSAMINE-6-PHOSPHATE DEACETYLASE"/>
    <property type="match status" value="1"/>
</dbReference>
<evidence type="ECO:0000259" key="5">
    <source>
        <dbReference type="Pfam" id="PF01979"/>
    </source>
</evidence>
<dbReference type="SUPFAM" id="SSF51556">
    <property type="entry name" value="Metallo-dependent hydrolases"/>
    <property type="match status" value="1"/>
</dbReference>
<protein>
    <recommendedName>
        <fullName evidence="2">adenine deaminase</fullName>
        <ecNumber evidence="2">3.5.4.2</ecNumber>
    </recommendedName>
</protein>
<feature type="domain" description="Adenine deaminase C-terminal" evidence="6">
    <location>
        <begin position="414"/>
        <end position="578"/>
    </location>
</feature>
<keyword evidence="8" id="KW-1185">Reference proteome</keyword>
<dbReference type="InterPro" id="IPR006680">
    <property type="entry name" value="Amidohydro-rel"/>
</dbReference>
<dbReference type="AlphaFoldDB" id="Q39TJ6"/>
<gene>
    <name evidence="7" type="ordered locus">Gmet_2201</name>
</gene>
<dbReference type="Gene3D" id="2.30.40.10">
    <property type="entry name" value="Urease, subunit C, domain 1"/>
    <property type="match status" value="1"/>
</dbReference>
<comment type="similarity">
    <text evidence="1">Belongs to the metallo-dependent hydrolases superfamily. Adenine deaminase family.</text>
</comment>
<evidence type="ECO:0000256" key="4">
    <source>
        <dbReference type="ARBA" id="ARBA00047720"/>
    </source>
</evidence>
<dbReference type="STRING" id="269799.Gmet_2201"/>
<dbReference type="eggNOG" id="COG1001">
    <property type="taxonomic scope" value="Bacteria"/>
</dbReference>
<keyword evidence="3" id="KW-0378">Hydrolase</keyword>
<dbReference type="InterPro" id="IPR032466">
    <property type="entry name" value="Metal_Hydrolase"/>
</dbReference>
<organism evidence="7 8">
    <name type="scientific">Geobacter metallireducens (strain ATCC 53774 / DSM 7210 / GS-15)</name>
    <dbReference type="NCBI Taxonomy" id="269799"/>
    <lineage>
        <taxon>Bacteria</taxon>
        <taxon>Pseudomonadati</taxon>
        <taxon>Thermodesulfobacteriota</taxon>
        <taxon>Desulfuromonadia</taxon>
        <taxon>Geobacterales</taxon>
        <taxon>Geobacteraceae</taxon>
        <taxon>Geobacter</taxon>
    </lineage>
</organism>
<evidence type="ECO:0000313" key="8">
    <source>
        <dbReference type="Proteomes" id="UP000007073"/>
    </source>
</evidence>
<evidence type="ECO:0000256" key="2">
    <source>
        <dbReference type="ARBA" id="ARBA00012782"/>
    </source>
</evidence>
<dbReference type="Pfam" id="PF01979">
    <property type="entry name" value="Amidohydro_1"/>
    <property type="match status" value="1"/>
</dbReference>
<dbReference type="Proteomes" id="UP000007073">
    <property type="component" value="Chromosome"/>
</dbReference>
<name>Q39TJ6_GEOMG</name>
<dbReference type="GO" id="GO:0000034">
    <property type="term" value="F:adenine deaminase activity"/>
    <property type="evidence" value="ECO:0007669"/>
    <property type="project" value="UniProtKB-EC"/>
</dbReference>
<evidence type="ECO:0000256" key="3">
    <source>
        <dbReference type="ARBA" id="ARBA00022801"/>
    </source>
</evidence>
<sequence>MLQMRTDLMAVACGRRSADLYIENGRVLNVHSGEILSGVGVAVASGRVAYVGPSRGMIGPETQFLDAEGGILVPGYVDPHAHFDNILSPRRLAEALLPLGTTMVVNDTLAVVARFGAPGLACLRAAATSLPLHFGWTVPISGWAPELEEAGYFAGLGLTDAELDVLLADETVLGTSEFLPWRRLLAGDQRLIARLDIARRHGKCCEGHNPGARADHLQVIAAAGLTDCHEALTSAEALNRLRAGLYVVLRHGPARYDLPELASLVMKEGVDRSRLMLTPDWVPPNDLAAFGHMDHPLSAAMEAGIPPLDAYRMASLNPARYFRIEGQIGSIAPGRYADILCLNDLREPRPKWVMAQGAVVARNGVPTPDWHGLDELELPAYRPSVLHASPADFRVASAGTGDVLVPAIEIMDRTVTRRIDLHLPVKDGVVSCAGEEGRVMKMAMPHPEGGFSIGFLVGVGGCLGAMSNSLASEPYHTLVIGTSDDDMAIAYNRMIELGGGVVTVQDGRIEAQLPLPLGGFMTKASAADVGAGIDAVNQWARNNGSNLENAFLTQHFLTYVGVPFFRMTPWGIYDVRKHCFLPPILNQGSEEDAL</sequence>
<reference evidence="7 8" key="2">
    <citation type="journal article" date="2009" name="BMC Microbiol.">
        <title>The genome sequence of Geobacter metallireducens: features of metabolism, physiology and regulation common and dissimilar to Geobacter sulfurreducens.</title>
        <authorList>
            <person name="Aklujkar M."/>
            <person name="Krushkal J."/>
            <person name="DiBartolo G."/>
            <person name="Lapidus A."/>
            <person name="Land M.L."/>
            <person name="Lovley D.R."/>
        </authorList>
    </citation>
    <scope>NUCLEOTIDE SEQUENCE [LARGE SCALE GENOMIC DNA]</scope>
    <source>
        <strain evidence="8">ATCC 53774 / DSM 7210 / GS-15</strain>
    </source>
</reference>
<dbReference type="KEGG" id="gme:Gmet_2201"/>
<dbReference type="HOGENOM" id="CLU_027935_0_0_7"/>
<evidence type="ECO:0000313" key="7">
    <source>
        <dbReference type="EMBL" id="ABB32428.1"/>
    </source>
</evidence>
<proteinExistence type="inferred from homology"/>
<dbReference type="EC" id="3.5.4.2" evidence="2"/>
<dbReference type="SUPFAM" id="SSF51338">
    <property type="entry name" value="Composite domain of metallo-dependent hydrolases"/>
    <property type="match status" value="1"/>
</dbReference>
<dbReference type="InterPro" id="IPR011059">
    <property type="entry name" value="Metal-dep_hydrolase_composite"/>
</dbReference>
<feature type="domain" description="Amidohydrolase-related" evidence="5">
    <location>
        <begin position="71"/>
        <end position="359"/>
    </location>
</feature>
<comment type="catalytic activity">
    <reaction evidence="4">
        <text>adenine + H2O + H(+) = hypoxanthine + NH4(+)</text>
        <dbReference type="Rhea" id="RHEA:23688"/>
        <dbReference type="ChEBI" id="CHEBI:15377"/>
        <dbReference type="ChEBI" id="CHEBI:15378"/>
        <dbReference type="ChEBI" id="CHEBI:16708"/>
        <dbReference type="ChEBI" id="CHEBI:17368"/>
        <dbReference type="ChEBI" id="CHEBI:28938"/>
        <dbReference type="EC" id="3.5.4.2"/>
    </reaction>
</comment>
<dbReference type="InterPro" id="IPR026912">
    <property type="entry name" value="Adenine_deam_C"/>
</dbReference>
<dbReference type="EMBL" id="CP000148">
    <property type="protein sequence ID" value="ABB32428.1"/>
    <property type="molecule type" value="Genomic_DNA"/>
</dbReference>
<evidence type="ECO:0000259" key="6">
    <source>
        <dbReference type="Pfam" id="PF13382"/>
    </source>
</evidence>
<dbReference type="Gene3D" id="3.20.20.140">
    <property type="entry name" value="Metal-dependent hydrolases"/>
    <property type="match status" value="1"/>
</dbReference>
<accession>Q39TJ6</accession>
<dbReference type="Pfam" id="PF13382">
    <property type="entry name" value="Adenine_deam_C"/>
    <property type="match status" value="1"/>
</dbReference>
<reference evidence="7 8" key="1">
    <citation type="submission" date="2005-10" db="EMBL/GenBank/DDBJ databases">
        <title>Complete sequence of Geobacter metallireducens GS-15.</title>
        <authorList>
            <consortium name="US DOE Joint Genome Institute"/>
            <person name="Copeland A."/>
            <person name="Lucas S."/>
            <person name="Lapidus A."/>
            <person name="Barry K."/>
            <person name="Detter J.C."/>
            <person name="Glavina T."/>
            <person name="Hammon N."/>
            <person name="Israni S."/>
            <person name="Pitluck S."/>
            <person name="Di Bartolo G."/>
            <person name="Chain P."/>
            <person name="Schmutz J."/>
            <person name="Larimer F."/>
            <person name="Land M."/>
            <person name="Kyrpides N."/>
            <person name="Ivanova N."/>
            <person name="Richardson P."/>
        </authorList>
    </citation>
    <scope>NUCLEOTIDE SEQUENCE [LARGE SCALE GENOMIC DNA]</scope>
    <source>
        <strain evidence="8">ATCC 53774 / DSM 7210 / GS-15</strain>
    </source>
</reference>
<evidence type="ECO:0000256" key="1">
    <source>
        <dbReference type="ARBA" id="ARBA00006773"/>
    </source>
</evidence>